<gene>
    <name evidence="2" type="ORF">DFR64_2514</name>
</gene>
<dbReference type="AlphaFoldDB" id="A0A347ZQJ9"/>
<evidence type="ECO:0000313" key="3">
    <source>
        <dbReference type="Proteomes" id="UP000256388"/>
    </source>
</evidence>
<dbReference type="RefSeq" id="WP_116225788.1">
    <property type="nucleotide sequence ID" value="NZ_AP018437.1"/>
</dbReference>
<dbReference type="InterPro" id="IPR025117">
    <property type="entry name" value="DUF4037"/>
</dbReference>
<dbReference type="Pfam" id="PF13228">
    <property type="entry name" value="DUF4037"/>
    <property type="match status" value="1"/>
</dbReference>
<feature type="domain" description="DUF4037" evidence="1">
    <location>
        <begin position="143"/>
        <end position="241"/>
    </location>
</feature>
<name>A0A347ZQJ9_9CHLR</name>
<proteinExistence type="predicted"/>
<evidence type="ECO:0000259" key="1">
    <source>
        <dbReference type="Pfam" id="PF13228"/>
    </source>
</evidence>
<organism evidence="2 3">
    <name type="scientific">Pelolinea submarina</name>
    <dbReference type="NCBI Taxonomy" id="913107"/>
    <lineage>
        <taxon>Bacteria</taxon>
        <taxon>Bacillati</taxon>
        <taxon>Chloroflexota</taxon>
        <taxon>Anaerolineae</taxon>
        <taxon>Anaerolineales</taxon>
        <taxon>Anaerolineaceae</taxon>
        <taxon>Pelolinea</taxon>
    </lineage>
</organism>
<comment type="caution">
    <text evidence="2">The sequence shown here is derived from an EMBL/GenBank/DDBJ whole genome shotgun (WGS) entry which is preliminary data.</text>
</comment>
<dbReference type="Proteomes" id="UP000256388">
    <property type="component" value="Unassembled WGS sequence"/>
</dbReference>
<dbReference type="EMBL" id="QUMS01000004">
    <property type="protein sequence ID" value="REG06086.1"/>
    <property type="molecule type" value="Genomic_DNA"/>
</dbReference>
<accession>A0A347ZQJ9</accession>
<protein>
    <submittedName>
        <fullName evidence="2">Uncharacterized protein DUF4037</fullName>
    </submittedName>
</protein>
<evidence type="ECO:0000313" key="2">
    <source>
        <dbReference type="EMBL" id="REG06086.1"/>
    </source>
</evidence>
<dbReference type="OrthoDB" id="3030at2"/>
<keyword evidence="3" id="KW-1185">Reference proteome</keyword>
<sequence length="357" mass="40855">MEKFIKGLELSRLFYLEAVQPIINKKFPQLTYSAALLGQGSDVLGFDTSQSMDHDWGPRLLLFLSETDFSLYKAEIDKVLKHELPMTFLGYPTNFGLHADGTTVMAEAENTLVNHRIKIHTVKTYFKSILNFDPTNEIQPADWVGIPQNNLLMLTAGSVFHDGLGKIVPLRKKLEYYPFDVWLYILAAQWQRISQEEHFMGRCGQVADDLGSRIIAAQLVRDIMCLCFMMERKYYPYSKWFGSAFAQLKCSGQVLPVLLKVMSAGSWQERQDHLCAAYEFIAAMHNSLRITEQLPAKVSQFHKRPFMVIQAEEFACVIRDQIKDEQVLALPKNLGAFDQFINSTDALNYLEKIKSVF</sequence>
<reference evidence="2 3" key="1">
    <citation type="submission" date="2018-08" db="EMBL/GenBank/DDBJ databases">
        <title>Genomic Encyclopedia of Type Strains, Phase IV (KMG-IV): sequencing the most valuable type-strain genomes for metagenomic binning, comparative biology and taxonomic classification.</title>
        <authorList>
            <person name="Goeker M."/>
        </authorList>
    </citation>
    <scope>NUCLEOTIDE SEQUENCE [LARGE SCALE GENOMIC DNA]</scope>
    <source>
        <strain evidence="2 3">DSM 23923</strain>
    </source>
</reference>